<protein>
    <submittedName>
        <fullName evidence="1">Uncharacterized protein</fullName>
    </submittedName>
</protein>
<dbReference type="Proteomes" id="UP000886523">
    <property type="component" value="Unassembled WGS sequence"/>
</dbReference>
<dbReference type="EMBL" id="MU128924">
    <property type="protein sequence ID" value="KAF9518522.1"/>
    <property type="molecule type" value="Genomic_DNA"/>
</dbReference>
<name>A0A9P6B6W8_9AGAM</name>
<evidence type="ECO:0000313" key="2">
    <source>
        <dbReference type="Proteomes" id="UP000886523"/>
    </source>
</evidence>
<keyword evidence="2" id="KW-1185">Reference proteome</keyword>
<dbReference type="AlphaFoldDB" id="A0A9P6B6W8"/>
<gene>
    <name evidence="1" type="ORF">BS47DRAFT_1358814</name>
</gene>
<reference evidence="1" key="1">
    <citation type="journal article" date="2020" name="Nat. Commun.">
        <title>Large-scale genome sequencing of mycorrhizal fungi provides insights into the early evolution of symbiotic traits.</title>
        <authorList>
            <person name="Miyauchi S."/>
            <person name="Kiss E."/>
            <person name="Kuo A."/>
            <person name="Drula E."/>
            <person name="Kohler A."/>
            <person name="Sanchez-Garcia M."/>
            <person name="Morin E."/>
            <person name="Andreopoulos B."/>
            <person name="Barry K.W."/>
            <person name="Bonito G."/>
            <person name="Buee M."/>
            <person name="Carver A."/>
            <person name="Chen C."/>
            <person name="Cichocki N."/>
            <person name="Clum A."/>
            <person name="Culley D."/>
            <person name="Crous P.W."/>
            <person name="Fauchery L."/>
            <person name="Girlanda M."/>
            <person name="Hayes R.D."/>
            <person name="Keri Z."/>
            <person name="LaButti K."/>
            <person name="Lipzen A."/>
            <person name="Lombard V."/>
            <person name="Magnuson J."/>
            <person name="Maillard F."/>
            <person name="Murat C."/>
            <person name="Nolan M."/>
            <person name="Ohm R.A."/>
            <person name="Pangilinan J."/>
            <person name="Pereira M.F."/>
            <person name="Perotto S."/>
            <person name="Peter M."/>
            <person name="Pfister S."/>
            <person name="Riley R."/>
            <person name="Sitrit Y."/>
            <person name="Stielow J.B."/>
            <person name="Szollosi G."/>
            <person name="Zifcakova L."/>
            <person name="Stursova M."/>
            <person name="Spatafora J.W."/>
            <person name="Tedersoo L."/>
            <person name="Vaario L.M."/>
            <person name="Yamada A."/>
            <person name="Yan M."/>
            <person name="Wang P."/>
            <person name="Xu J."/>
            <person name="Bruns T."/>
            <person name="Baldrian P."/>
            <person name="Vilgalys R."/>
            <person name="Dunand C."/>
            <person name="Henrissat B."/>
            <person name="Grigoriev I.V."/>
            <person name="Hibbett D."/>
            <person name="Nagy L.G."/>
            <person name="Martin F.M."/>
        </authorList>
    </citation>
    <scope>NUCLEOTIDE SEQUENCE</scope>
    <source>
        <strain evidence="1">UP504</strain>
    </source>
</reference>
<evidence type="ECO:0000313" key="1">
    <source>
        <dbReference type="EMBL" id="KAF9518522.1"/>
    </source>
</evidence>
<accession>A0A9P6B6W8</accession>
<proteinExistence type="predicted"/>
<comment type="caution">
    <text evidence="1">The sequence shown here is derived from an EMBL/GenBank/DDBJ whole genome shotgun (WGS) entry which is preliminary data.</text>
</comment>
<organism evidence="1 2">
    <name type="scientific">Hydnum rufescens UP504</name>
    <dbReference type="NCBI Taxonomy" id="1448309"/>
    <lineage>
        <taxon>Eukaryota</taxon>
        <taxon>Fungi</taxon>
        <taxon>Dikarya</taxon>
        <taxon>Basidiomycota</taxon>
        <taxon>Agaricomycotina</taxon>
        <taxon>Agaricomycetes</taxon>
        <taxon>Cantharellales</taxon>
        <taxon>Hydnaceae</taxon>
        <taxon>Hydnum</taxon>
    </lineage>
</organism>
<sequence length="136" mass="14903">MTPRATVFADIEPDMAIANNLLNQMIILSSPYVVCILKLLHHSRGTSSTIIKFVDRATGVVLETKPPVLTKSSSGLCHEGWWPLKEYPGRRAAECLWRDAEIVQGTLRRLRGYSKAKGFFGASASQGADEGLGSDR</sequence>